<evidence type="ECO:0000313" key="1">
    <source>
        <dbReference type="EMBL" id="OLP80333.1"/>
    </source>
</evidence>
<protein>
    <submittedName>
        <fullName evidence="1">Uncharacterized protein</fullName>
    </submittedName>
</protein>
<dbReference type="InterPro" id="IPR036188">
    <property type="entry name" value="FAD/NAD-bd_sf"/>
</dbReference>
<name>A0A1Q9CBM4_SYMMI</name>
<dbReference type="OrthoDB" id="655030at2759"/>
<proteinExistence type="predicted"/>
<dbReference type="AlphaFoldDB" id="A0A1Q9CBM4"/>
<organism evidence="1 2">
    <name type="scientific">Symbiodinium microadriaticum</name>
    <name type="common">Dinoflagellate</name>
    <name type="synonym">Zooxanthella microadriatica</name>
    <dbReference type="NCBI Taxonomy" id="2951"/>
    <lineage>
        <taxon>Eukaryota</taxon>
        <taxon>Sar</taxon>
        <taxon>Alveolata</taxon>
        <taxon>Dinophyceae</taxon>
        <taxon>Suessiales</taxon>
        <taxon>Symbiodiniaceae</taxon>
        <taxon>Symbiodinium</taxon>
    </lineage>
</organism>
<reference evidence="1 2" key="1">
    <citation type="submission" date="2016-02" db="EMBL/GenBank/DDBJ databases">
        <title>Genome analysis of coral dinoflagellate symbionts highlights evolutionary adaptations to a symbiotic lifestyle.</title>
        <authorList>
            <person name="Aranda M."/>
            <person name="Li Y."/>
            <person name="Liew Y.J."/>
            <person name="Baumgarten S."/>
            <person name="Simakov O."/>
            <person name="Wilson M."/>
            <person name="Piel J."/>
            <person name="Ashoor H."/>
            <person name="Bougouffa S."/>
            <person name="Bajic V.B."/>
            <person name="Ryu T."/>
            <person name="Ravasi T."/>
            <person name="Bayer T."/>
            <person name="Micklem G."/>
            <person name="Kim H."/>
            <person name="Bhak J."/>
            <person name="Lajeunesse T.C."/>
            <person name="Voolstra C.R."/>
        </authorList>
    </citation>
    <scope>NUCLEOTIDE SEQUENCE [LARGE SCALE GENOMIC DNA]</scope>
    <source>
        <strain evidence="1 2">CCMP2467</strain>
    </source>
</reference>
<sequence>MTPFIGQGANQAMTDSIQLAESLSSCRDATGRLDASSVRVAFEPEGPRCGEVFTSCMLTAPGEHFQFATPKCHNRHER</sequence>
<evidence type="ECO:0000313" key="2">
    <source>
        <dbReference type="Proteomes" id="UP000186817"/>
    </source>
</evidence>
<gene>
    <name evidence="1" type="ORF">AK812_SmicGene39266</name>
</gene>
<accession>A0A1Q9CBM4</accession>
<keyword evidence="2" id="KW-1185">Reference proteome</keyword>
<comment type="caution">
    <text evidence="1">The sequence shown here is derived from an EMBL/GenBank/DDBJ whole genome shotgun (WGS) entry which is preliminary data.</text>
</comment>
<dbReference type="Proteomes" id="UP000186817">
    <property type="component" value="Unassembled WGS sequence"/>
</dbReference>
<dbReference type="EMBL" id="LSRX01001388">
    <property type="protein sequence ID" value="OLP80333.1"/>
    <property type="molecule type" value="Genomic_DNA"/>
</dbReference>
<dbReference type="Gene3D" id="3.50.50.60">
    <property type="entry name" value="FAD/NAD(P)-binding domain"/>
    <property type="match status" value="1"/>
</dbReference>